<accession>A0A7I9VGY9</accession>
<dbReference type="EMBL" id="BJTG01000001">
    <property type="protein sequence ID" value="GEJ55662.1"/>
    <property type="molecule type" value="Genomic_DNA"/>
</dbReference>
<dbReference type="Proteomes" id="UP000503640">
    <property type="component" value="Unassembled WGS sequence"/>
</dbReference>
<organism evidence="1 2">
    <name type="scientific">Anaeromyxobacter diazotrophicus</name>
    <dbReference type="NCBI Taxonomy" id="2590199"/>
    <lineage>
        <taxon>Bacteria</taxon>
        <taxon>Pseudomonadati</taxon>
        <taxon>Myxococcota</taxon>
        <taxon>Myxococcia</taxon>
        <taxon>Myxococcales</taxon>
        <taxon>Cystobacterineae</taxon>
        <taxon>Anaeromyxobacteraceae</taxon>
        <taxon>Anaeromyxobacter</taxon>
    </lineage>
</organism>
<protein>
    <submittedName>
        <fullName evidence="1">Uncharacterized protein</fullName>
    </submittedName>
</protein>
<reference evidence="2" key="1">
    <citation type="journal article" date="2020" name="Appl. Environ. Microbiol.">
        <title>Diazotrophic Anaeromyxobacter Isolates from Soils.</title>
        <authorList>
            <person name="Masuda Y."/>
            <person name="Yamanaka H."/>
            <person name="Xu Z.X."/>
            <person name="Shiratori Y."/>
            <person name="Aono T."/>
            <person name="Amachi S."/>
            <person name="Senoo K."/>
            <person name="Itoh H."/>
        </authorList>
    </citation>
    <scope>NUCLEOTIDE SEQUENCE [LARGE SCALE GENOMIC DNA]</scope>
    <source>
        <strain evidence="2">R267</strain>
    </source>
</reference>
<gene>
    <name evidence="1" type="ORF">AMYX_04030</name>
</gene>
<name>A0A7I9VGY9_9BACT</name>
<evidence type="ECO:0000313" key="1">
    <source>
        <dbReference type="EMBL" id="GEJ55662.1"/>
    </source>
</evidence>
<sequence>MTSRSQHGSALLFTLLVMTAILAVAVAMIRYSALELSASTAGRKQQELVACAEAGRTLLLSKFKLLGAPVTEVLPLNVALDSRTQLAAGHYDGASVVQVSPLPAWAAGPTKPSTANWRIQAQSLGGTPYKVVVHCQVGGDGTPTSGRQLEVEFGIRFGL</sequence>
<dbReference type="AlphaFoldDB" id="A0A7I9VGY9"/>
<proteinExistence type="predicted"/>
<dbReference type="RefSeq" id="WP_176062447.1">
    <property type="nucleotide sequence ID" value="NZ_BJTG01000001.1"/>
</dbReference>
<evidence type="ECO:0000313" key="2">
    <source>
        <dbReference type="Proteomes" id="UP000503640"/>
    </source>
</evidence>
<keyword evidence="2" id="KW-1185">Reference proteome</keyword>
<comment type="caution">
    <text evidence="1">The sequence shown here is derived from an EMBL/GenBank/DDBJ whole genome shotgun (WGS) entry which is preliminary data.</text>
</comment>